<evidence type="ECO:0008006" key="3">
    <source>
        <dbReference type="Google" id="ProtNLM"/>
    </source>
</evidence>
<evidence type="ECO:0000313" key="1">
    <source>
        <dbReference type="EMBL" id="SFM06331.1"/>
    </source>
</evidence>
<protein>
    <recommendedName>
        <fullName evidence="3">Nitroimidazol reductase NimA, pyridoxamine 5'-phosphate oxidase superfamily</fullName>
    </recommendedName>
</protein>
<dbReference type="Gene3D" id="2.30.110.10">
    <property type="entry name" value="Electron Transport, Fmn-binding Protein, Chain A"/>
    <property type="match status" value="1"/>
</dbReference>
<dbReference type="InterPro" id="IPR024747">
    <property type="entry name" value="Pyridox_Oxase-rel"/>
</dbReference>
<reference evidence="2" key="1">
    <citation type="submission" date="2016-10" db="EMBL/GenBank/DDBJ databases">
        <authorList>
            <person name="Varghese N."/>
            <person name="Submissions S."/>
        </authorList>
    </citation>
    <scope>NUCLEOTIDE SEQUENCE [LARGE SCALE GENOMIC DNA]</scope>
    <source>
        <strain evidence="2">DSM 13327</strain>
    </source>
</reference>
<dbReference type="Pfam" id="PF12900">
    <property type="entry name" value="Pyridox_ox_2"/>
    <property type="match status" value="1"/>
</dbReference>
<dbReference type="STRING" id="1123291.SAMN04490355_103727"/>
<dbReference type="OrthoDB" id="9794935at2"/>
<dbReference type="PANTHER" id="PTHR34071:SF2">
    <property type="entry name" value="FLAVIN-NUCLEOTIDE-BINDING PROTEIN"/>
    <property type="match status" value="1"/>
</dbReference>
<dbReference type="AlphaFoldDB" id="A0A1I4MSP5"/>
<dbReference type="EMBL" id="FOTS01000037">
    <property type="protein sequence ID" value="SFM06331.1"/>
    <property type="molecule type" value="Genomic_DNA"/>
</dbReference>
<dbReference type="RefSeq" id="WP_090940374.1">
    <property type="nucleotide sequence ID" value="NZ_FOTS01000037.1"/>
</dbReference>
<dbReference type="SUPFAM" id="SSF50475">
    <property type="entry name" value="FMN-binding split barrel"/>
    <property type="match status" value="1"/>
</dbReference>
<name>A0A1I4MSP5_9FIRM</name>
<dbReference type="InterPro" id="IPR012349">
    <property type="entry name" value="Split_barrel_FMN-bd"/>
</dbReference>
<sequence>MHQISYTKRNCTDREKIEAFLLRERVGVLGMISNGLPYAVPVNYVWHKGSVYFHGMGSGKKVEILSENPPVSFTIYKEHGTVTDPVPCHADTSYMSVMLFGQTAKVTDYEEAAAVLQELLEKFMPKYYSHPLTGTLIEKYRSGMDGNGVAVYRLTPQEMTAKENAVEADQLFNQKAQ</sequence>
<accession>A0A1I4MSP5</accession>
<organism evidence="1 2">
    <name type="scientific">Pelosinus propionicus DSM 13327</name>
    <dbReference type="NCBI Taxonomy" id="1123291"/>
    <lineage>
        <taxon>Bacteria</taxon>
        <taxon>Bacillati</taxon>
        <taxon>Bacillota</taxon>
        <taxon>Negativicutes</taxon>
        <taxon>Selenomonadales</taxon>
        <taxon>Sporomusaceae</taxon>
        <taxon>Pelosinus</taxon>
    </lineage>
</organism>
<gene>
    <name evidence="1" type="ORF">SAMN04490355_103727</name>
</gene>
<keyword evidence="2" id="KW-1185">Reference proteome</keyword>
<dbReference type="Proteomes" id="UP000199520">
    <property type="component" value="Unassembled WGS sequence"/>
</dbReference>
<evidence type="ECO:0000313" key="2">
    <source>
        <dbReference type="Proteomes" id="UP000199520"/>
    </source>
</evidence>
<proteinExistence type="predicted"/>
<dbReference type="PANTHER" id="PTHR34071">
    <property type="entry name" value="5-NITROIMIDAZOLE ANTIBIOTICS RESISTANCE PROTEIN, NIMA-FAMILY-RELATED PROTEIN-RELATED"/>
    <property type="match status" value="1"/>
</dbReference>